<evidence type="ECO:0000259" key="5">
    <source>
        <dbReference type="Pfam" id="PF00535"/>
    </source>
</evidence>
<dbReference type="Proteomes" id="UP001250218">
    <property type="component" value="Unassembled WGS sequence"/>
</dbReference>
<dbReference type="Gene3D" id="3.90.550.10">
    <property type="entry name" value="Spore Coat Polysaccharide Biosynthesis Protein SpsA, Chain A"/>
    <property type="match status" value="1"/>
</dbReference>
<dbReference type="RefSeq" id="WP_163656756.1">
    <property type="nucleotide sequence ID" value="NZ_JARQDB010000001.1"/>
</dbReference>
<accession>A0A6M0M8C3</accession>
<proteinExistence type="inferred from homology"/>
<dbReference type="InterPro" id="IPR001173">
    <property type="entry name" value="Glyco_trans_2-like"/>
</dbReference>
<dbReference type="AlphaFoldDB" id="A0A6M0M8C3"/>
<evidence type="ECO:0000313" key="8">
    <source>
        <dbReference type="Proteomes" id="UP000477402"/>
    </source>
</evidence>
<dbReference type="Proteomes" id="UP000477402">
    <property type="component" value="Unassembled WGS sequence"/>
</dbReference>
<gene>
    <name evidence="7" type="ORF">GTP08_08160</name>
    <name evidence="6" type="ORF">P7I04_11970</name>
</gene>
<dbReference type="GO" id="GO:0016757">
    <property type="term" value="F:glycosyltransferase activity"/>
    <property type="evidence" value="ECO:0007669"/>
    <property type="project" value="UniProtKB-KW"/>
</dbReference>
<name>A0A6M0M8C3_9LACT</name>
<reference evidence="6" key="2">
    <citation type="submission" date="2023-03" db="EMBL/GenBank/DDBJ databases">
        <authorList>
            <person name="Shen W."/>
            <person name="Cai J."/>
        </authorList>
    </citation>
    <scope>NUCLEOTIDE SEQUENCE</scope>
    <source>
        <strain evidence="6">Y37</strain>
    </source>
</reference>
<comment type="pathway">
    <text evidence="1">Cell wall biogenesis; cell wall polysaccharide biosynthesis.</text>
</comment>
<dbReference type="Pfam" id="PF00535">
    <property type="entry name" value="Glycos_transf_2"/>
    <property type="match status" value="1"/>
</dbReference>
<dbReference type="EMBL" id="WWDJ01000055">
    <property type="protein sequence ID" value="NEX55657.1"/>
    <property type="molecule type" value="Genomic_DNA"/>
</dbReference>
<comment type="similarity">
    <text evidence="2">Belongs to the glycosyltransferase 2 family.</text>
</comment>
<evidence type="ECO:0000313" key="7">
    <source>
        <dbReference type="EMBL" id="NEX55657.1"/>
    </source>
</evidence>
<dbReference type="InterPro" id="IPR029044">
    <property type="entry name" value="Nucleotide-diphossugar_trans"/>
</dbReference>
<dbReference type="EC" id="2.4.-.-" evidence="6"/>
<evidence type="ECO:0000256" key="4">
    <source>
        <dbReference type="ARBA" id="ARBA00022679"/>
    </source>
</evidence>
<keyword evidence="3 6" id="KW-0328">Glycosyltransferase</keyword>
<feature type="domain" description="Glycosyltransferase 2-like" evidence="5">
    <location>
        <begin position="5"/>
        <end position="147"/>
    </location>
</feature>
<dbReference type="EMBL" id="JARQDL010000012">
    <property type="protein sequence ID" value="MDT2946735.1"/>
    <property type="molecule type" value="Genomic_DNA"/>
</dbReference>
<evidence type="ECO:0000256" key="2">
    <source>
        <dbReference type="ARBA" id="ARBA00006739"/>
    </source>
</evidence>
<protein>
    <submittedName>
        <fullName evidence="7">Glycosyltransferase</fullName>
        <ecNumber evidence="6">2.4.-.-</ecNumber>
    </submittedName>
</protein>
<dbReference type="PANTHER" id="PTHR43179">
    <property type="entry name" value="RHAMNOSYLTRANSFERASE WBBL"/>
    <property type="match status" value="1"/>
</dbReference>
<dbReference type="PANTHER" id="PTHR43179:SF12">
    <property type="entry name" value="GALACTOFURANOSYLTRANSFERASE GLFT2"/>
    <property type="match status" value="1"/>
</dbReference>
<dbReference type="SUPFAM" id="SSF53448">
    <property type="entry name" value="Nucleotide-diphospho-sugar transferases"/>
    <property type="match status" value="1"/>
</dbReference>
<keyword evidence="4 7" id="KW-0808">Transferase</keyword>
<reference evidence="7 8" key="1">
    <citation type="submission" date="2019-12" db="EMBL/GenBank/DDBJ databases">
        <title>Draft Genome Sequences of L. lactis strains MS22333, MS22334, MS22336, and MS22337, Isolated from Spontaneous Fermented Camel Milk in Ethiopia.</title>
        <authorList>
            <person name="Bragason E."/>
            <person name="Hansen E.B."/>
            <person name="Guya M.E."/>
            <person name="Berhe T."/>
        </authorList>
    </citation>
    <scope>NUCLEOTIDE SEQUENCE [LARGE SCALE GENOMIC DNA]</scope>
    <source>
        <strain evidence="7 8">MS22336</strain>
    </source>
</reference>
<evidence type="ECO:0000313" key="6">
    <source>
        <dbReference type="EMBL" id="MDT2946735.1"/>
    </source>
</evidence>
<comment type="caution">
    <text evidence="7">The sequence shown here is derived from an EMBL/GenBank/DDBJ whole genome shotgun (WGS) entry which is preliminary data.</text>
</comment>
<organism evidence="7 8">
    <name type="scientific">Lactococcus lactis</name>
    <dbReference type="NCBI Taxonomy" id="1358"/>
    <lineage>
        <taxon>Bacteria</taxon>
        <taxon>Bacillati</taxon>
        <taxon>Bacillota</taxon>
        <taxon>Bacilli</taxon>
        <taxon>Lactobacillales</taxon>
        <taxon>Streptococcaceae</taxon>
        <taxon>Lactococcus</taxon>
    </lineage>
</organism>
<evidence type="ECO:0000256" key="3">
    <source>
        <dbReference type="ARBA" id="ARBA00022676"/>
    </source>
</evidence>
<evidence type="ECO:0000256" key="1">
    <source>
        <dbReference type="ARBA" id="ARBA00004776"/>
    </source>
</evidence>
<sequence length="310" mass="36782">MKIGIVILNYIVYEDVFECIDSIMEQSFKDYEIVIVDNDSPNESFYYLKEKYKNRTNINVIKTDGNIGFARGNNEGIRYLKNKKIFNILVINADTFIKDAKYLEKLVNIPIDNNCAFIGTSIIGKDLDNQNPYVVMGEDFSKIKKIRRYYIKNTIYLYLIPLRFWNKIKNIKSLFIKNNSQKIIISKKRYLDLQENGLHGAAIFFTEIYLKKYKGFYPDTFLYTEEDYLNLICRRLNFSQLYIPELEIHHKEGNSNFVAQNKSEKKAQMIKNRRILRAIANYKRVIKKETNFIENKIVDQVIEIREKNDL</sequence>